<evidence type="ECO:0000256" key="1">
    <source>
        <dbReference type="SAM" id="Phobius"/>
    </source>
</evidence>
<organism evidence="2 3">
    <name type="scientific">Enterobacter ludwigii</name>
    <dbReference type="NCBI Taxonomy" id="299767"/>
    <lineage>
        <taxon>Bacteria</taxon>
        <taxon>Pseudomonadati</taxon>
        <taxon>Pseudomonadota</taxon>
        <taxon>Gammaproteobacteria</taxon>
        <taxon>Enterobacterales</taxon>
        <taxon>Enterobacteriaceae</taxon>
        <taxon>Enterobacter</taxon>
        <taxon>Enterobacter cloacae complex</taxon>
    </lineage>
</organism>
<gene>
    <name evidence="2" type="ORF">PHA72_27305</name>
</gene>
<proteinExistence type="predicted"/>
<accession>A0AAX3LIZ1</accession>
<keyword evidence="3" id="KW-1185">Reference proteome</keyword>
<reference evidence="2 3" key="1">
    <citation type="submission" date="2023-01" db="EMBL/GenBank/DDBJ databases">
        <title>Genome sequence resource and annotation of Enterobacter ludwigii, an economically important pathogen of seedling wilt with strawberry.</title>
        <authorList>
            <person name="Xie Y."/>
        </authorList>
    </citation>
    <scope>NUCLEOTIDE SEQUENCE [LARGE SCALE GENOMIC DNA]</scope>
    <source>
        <strain evidence="2 3">CM-TZ4</strain>
        <plasmid evidence="2 3">unnamed2</plasmid>
    </source>
</reference>
<keyword evidence="2" id="KW-0614">Plasmid</keyword>
<dbReference type="RefSeq" id="WP_271661555.1">
    <property type="nucleotide sequence ID" value="NZ_CP116349.1"/>
</dbReference>
<evidence type="ECO:0000313" key="2">
    <source>
        <dbReference type="EMBL" id="WCE16235.1"/>
    </source>
</evidence>
<dbReference type="Proteomes" id="UP001210538">
    <property type="component" value="Plasmid unnamed2"/>
</dbReference>
<keyword evidence="1" id="KW-0472">Membrane</keyword>
<protein>
    <submittedName>
        <fullName evidence="2">Uncharacterized protein</fullName>
    </submittedName>
</protein>
<keyword evidence="1" id="KW-1133">Transmembrane helix</keyword>
<feature type="transmembrane region" description="Helical" evidence="1">
    <location>
        <begin position="7"/>
        <end position="24"/>
    </location>
</feature>
<sequence>MTKISRFLIIIVFFGLLGSGMLMFSRGLFIPSIVFILSSIALITYSIIKFDKDRQELKAKLISFAHSINIKPEYIFLDVNLVKAVGIDKVNQKVVIFENNNFSAEELTDFSGAEIEKSNNSNVAFYRKSESNPVLKIKIRNGQFQDYSSYIQTVFE</sequence>
<geneLocation type="plasmid" evidence="2 3">
    <name>unnamed2</name>
</geneLocation>
<name>A0AAX3LIZ1_9ENTR</name>
<evidence type="ECO:0000313" key="3">
    <source>
        <dbReference type="Proteomes" id="UP001210538"/>
    </source>
</evidence>
<dbReference type="EMBL" id="CP116349">
    <property type="protein sequence ID" value="WCE16235.1"/>
    <property type="molecule type" value="Genomic_DNA"/>
</dbReference>
<feature type="transmembrane region" description="Helical" evidence="1">
    <location>
        <begin position="30"/>
        <end position="48"/>
    </location>
</feature>
<dbReference type="AlphaFoldDB" id="A0AAX3LIZ1"/>
<keyword evidence="1" id="KW-0812">Transmembrane</keyword>